<name>A0A0R0AI56_9GAMM</name>
<dbReference type="OrthoDB" id="9971511at2"/>
<comment type="caution">
    <text evidence="1">The sequence shown here is derived from an EMBL/GenBank/DDBJ whole genome shotgun (WGS) entry which is preliminary data.</text>
</comment>
<dbReference type="EMBL" id="LLXU01000066">
    <property type="protein sequence ID" value="KRG44832.1"/>
    <property type="molecule type" value="Genomic_DNA"/>
</dbReference>
<reference evidence="1 2" key="1">
    <citation type="submission" date="2015-10" db="EMBL/GenBank/DDBJ databases">
        <title>Genome sequencing and analysis of members of genus Stenotrophomonas.</title>
        <authorList>
            <person name="Patil P.P."/>
            <person name="Midha S."/>
            <person name="Patil P.B."/>
        </authorList>
    </citation>
    <scope>NUCLEOTIDE SEQUENCE [LARGE SCALE GENOMIC DNA]</scope>
    <source>
        <strain evidence="1 2">JCM 16536</strain>
    </source>
</reference>
<sequence length="82" mass="9049">MHEFPDLTLEEIAVFEASTPGRAARQFLAQRDPTVAWVVLSFLGDATKVAAARYTDAAGNVRVLNFEQRGIAWLIFEENPAA</sequence>
<dbReference type="AlphaFoldDB" id="A0A0R0AI56"/>
<dbReference type="Proteomes" id="UP000051802">
    <property type="component" value="Unassembled WGS sequence"/>
</dbReference>
<evidence type="ECO:0000313" key="2">
    <source>
        <dbReference type="Proteomes" id="UP000051802"/>
    </source>
</evidence>
<keyword evidence="2" id="KW-1185">Reference proteome</keyword>
<protein>
    <submittedName>
        <fullName evidence="1">Uncharacterized protein</fullName>
    </submittedName>
</protein>
<dbReference type="RefSeq" id="WP_057646064.1">
    <property type="nucleotide sequence ID" value="NZ_LLXU01000066.1"/>
</dbReference>
<gene>
    <name evidence="1" type="ORF">ARC20_07975</name>
</gene>
<organism evidence="1 2">
    <name type="scientific">Stenotrophomonas panacihumi</name>
    <dbReference type="NCBI Taxonomy" id="676599"/>
    <lineage>
        <taxon>Bacteria</taxon>
        <taxon>Pseudomonadati</taxon>
        <taxon>Pseudomonadota</taxon>
        <taxon>Gammaproteobacteria</taxon>
        <taxon>Lysobacterales</taxon>
        <taxon>Lysobacteraceae</taxon>
        <taxon>Stenotrophomonas</taxon>
    </lineage>
</organism>
<evidence type="ECO:0000313" key="1">
    <source>
        <dbReference type="EMBL" id="KRG44832.1"/>
    </source>
</evidence>
<proteinExistence type="predicted"/>
<accession>A0A0R0AI56</accession>